<feature type="region of interest" description="Disordered" evidence="1">
    <location>
        <begin position="1"/>
        <end position="58"/>
    </location>
</feature>
<dbReference type="EMBL" id="KN824827">
    <property type="protein sequence ID" value="KIL00770.1"/>
    <property type="molecule type" value="Genomic_DNA"/>
</dbReference>
<keyword evidence="3" id="KW-1185">Reference proteome</keyword>
<dbReference type="InParanoid" id="A0A0D0EAX0"/>
<sequence length="58" mass="6534">MQSEVKGKLFRSQGKLRGEQIRKVRRQEDRDGAAILAQSSLRTAPDKPLSCHGADTRR</sequence>
<feature type="compositionally biased region" description="Basic and acidic residues" evidence="1">
    <location>
        <begin position="16"/>
        <end position="32"/>
    </location>
</feature>
<protein>
    <submittedName>
        <fullName evidence="2">Uncharacterized protein</fullName>
    </submittedName>
</protein>
<proteinExistence type="predicted"/>
<reference evidence="2 3" key="1">
    <citation type="submission" date="2014-04" db="EMBL/GenBank/DDBJ databases">
        <authorList>
            <consortium name="DOE Joint Genome Institute"/>
            <person name="Kuo A."/>
            <person name="Kohler A."/>
            <person name="Jargeat P."/>
            <person name="Nagy L.G."/>
            <person name="Floudas D."/>
            <person name="Copeland A."/>
            <person name="Barry K.W."/>
            <person name="Cichocki N."/>
            <person name="Veneault-Fourrey C."/>
            <person name="LaButti K."/>
            <person name="Lindquist E.A."/>
            <person name="Lipzen A."/>
            <person name="Lundell T."/>
            <person name="Morin E."/>
            <person name="Murat C."/>
            <person name="Sun H."/>
            <person name="Tunlid A."/>
            <person name="Henrissat B."/>
            <person name="Grigoriev I.V."/>
            <person name="Hibbett D.S."/>
            <person name="Martin F."/>
            <person name="Nordberg H.P."/>
            <person name="Cantor M.N."/>
            <person name="Hua S.X."/>
        </authorList>
    </citation>
    <scope>NUCLEOTIDE SEQUENCE [LARGE SCALE GENOMIC DNA]</scope>
    <source>
        <strain evidence="2 3">Ve08.2h10</strain>
    </source>
</reference>
<dbReference type="Proteomes" id="UP000054538">
    <property type="component" value="Unassembled WGS sequence"/>
</dbReference>
<organism evidence="2 3">
    <name type="scientific">Paxillus rubicundulus Ve08.2h10</name>
    <dbReference type="NCBI Taxonomy" id="930991"/>
    <lineage>
        <taxon>Eukaryota</taxon>
        <taxon>Fungi</taxon>
        <taxon>Dikarya</taxon>
        <taxon>Basidiomycota</taxon>
        <taxon>Agaricomycotina</taxon>
        <taxon>Agaricomycetes</taxon>
        <taxon>Agaricomycetidae</taxon>
        <taxon>Boletales</taxon>
        <taxon>Paxilineae</taxon>
        <taxon>Paxillaceae</taxon>
        <taxon>Paxillus</taxon>
    </lineage>
</organism>
<reference evidence="3" key="2">
    <citation type="submission" date="2015-01" db="EMBL/GenBank/DDBJ databases">
        <title>Evolutionary Origins and Diversification of the Mycorrhizal Mutualists.</title>
        <authorList>
            <consortium name="DOE Joint Genome Institute"/>
            <consortium name="Mycorrhizal Genomics Consortium"/>
            <person name="Kohler A."/>
            <person name="Kuo A."/>
            <person name="Nagy L.G."/>
            <person name="Floudas D."/>
            <person name="Copeland A."/>
            <person name="Barry K.W."/>
            <person name="Cichocki N."/>
            <person name="Veneault-Fourrey C."/>
            <person name="LaButti K."/>
            <person name="Lindquist E.A."/>
            <person name="Lipzen A."/>
            <person name="Lundell T."/>
            <person name="Morin E."/>
            <person name="Murat C."/>
            <person name="Riley R."/>
            <person name="Ohm R."/>
            <person name="Sun H."/>
            <person name="Tunlid A."/>
            <person name="Henrissat B."/>
            <person name="Grigoriev I.V."/>
            <person name="Hibbett D.S."/>
            <person name="Martin F."/>
        </authorList>
    </citation>
    <scope>NUCLEOTIDE SEQUENCE [LARGE SCALE GENOMIC DNA]</scope>
    <source>
        <strain evidence="3">Ve08.2h10</strain>
    </source>
</reference>
<gene>
    <name evidence="2" type="ORF">PAXRUDRAFT_821356</name>
</gene>
<evidence type="ECO:0000256" key="1">
    <source>
        <dbReference type="SAM" id="MobiDB-lite"/>
    </source>
</evidence>
<accession>A0A0D0EAX0</accession>
<name>A0A0D0EAX0_9AGAM</name>
<dbReference type="AlphaFoldDB" id="A0A0D0EAX0"/>
<dbReference type="HOGENOM" id="CLU_2979774_0_0_1"/>
<evidence type="ECO:0000313" key="2">
    <source>
        <dbReference type="EMBL" id="KIL00770.1"/>
    </source>
</evidence>
<evidence type="ECO:0000313" key="3">
    <source>
        <dbReference type="Proteomes" id="UP000054538"/>
    </source>
</evidence>